<organism evidence="2 3">
    <name type="scientific">Ceraceosorus bombacis</name>
    <dbReference type="NCBI Taxonomy" id="401625"/>
    <lineage>
        <taxon>Eukaryota</taxon>
        <taxon>Fungi</taxon>
        <taxon>Dikarya</taxon>
        <taxon>Basidiomycota</taxon>
        <taxon>Ustilaginomycotina</taxon>
        <taxon>Exobasidiomycetes</taxon>
        <taxon>Ceraceosorales</taxon>
        <taxon>Ceraceosoraceae</taxon>
        <taxon>Ceraceosorus</taxon>
    </lineage>
</organism>
<feature type="region of interest" description="Disordered" evidence="1">
    <location>
        <begin position="73"/>
        <end position="221"/>
    </location>
</feature>
<feature type="compositionally biased region" description="Pro residues" evidence="1">
    <location>
        <begin position="242"/>
        <end position="253"/>
    </location>
</feature>
<sequence>MTLKPLSSATTTPPFSPLPTPSPPLFIEDDVSSRASPLQAFLFSFANPITAGFDAPTTEEAAIQAMEARLDIRLQLTNGDEEDKEDEDEEDKDEEDEVGEIDANHASNGDYSPPDDWMIDDVNDQDDDDDNEDGGSSDDDLLEETSAMLATSRCGDRTSAPSSEASSDLSDAPSSSATSTRQRTETEGQLPATKRRRFGLTDASSSLRVSTSGLGSSSNLLPSSPIVAMSSASTAAVAPSAGQPPPPPPPPAPLAISAHLANGQQPPAVHLPAGTVFACRTDLVVGARRPVKVVVGFRTGHVHHYIAPESVQKLMAWCTSEQTLSLRFTARSTWKGAEAVALRKPEPIGLKFRVHNFGAQHRQYLTWPDCAPYTKKYKLDVILGLEALCAAVFESSGSYYLRTDCNMLLSRVAKLPPR</sequence>
<feature type="compositionally biased region" description="Acidic residues" evidence="1">
    <location>
        <begin position="79"/>
        <end position="100"/>
    </location>
</feature>
<feature type="region of interest" description="Disordered" evidence="1">
    <location>
        <begin position="237"/>
        <end position="257"/>
    </location>
</feature>
<dbReference type="Proteomes" id="UP000054845">
    <property type="component" value="Unassembled WGS sequence"/>
</dbReference>
<proteinExistence type="predicted"/>
<accession>A0A0P1BFZ8</accession>
<feature type="compositionally biased region" description="Pro residues" evidence="1">
    <location>
        <begin position="14"/>
        <end position="24"/>
    </location>
</feature>
<evidence type="ECO:0000313" key="3">
    <source>
        <dbReference type="Proteomes" id="UP000054845"/>
    </source>
</evidence>
<dbReference type="AlphaFoldDB" id="A0A0P1BFZ8"/>
<evidence type="ECO:0000256" key="1">
    <source>
        <dbReference type="SAM" id="MobiDB-lite"/>
    </source>
</evidence>
<feature type="region of interest" description="Disordered" evidence="1">
    <location>
        <begin position="1"/>
        <end position="30"/>
    </location>
</feature>
<evidence type="ECO:0000313" key="2">
    <source>
        <dbReference type="EMBL" id="CEH14600.1"/>
    </source>
</evidence>
<protein>
    <submittedName>
        <fullName evidence="2">Uncharacterized protein</fullName>
    </submittedName>
</protein>
<keyword evidence="3" id="KW-1185">Reference proteome</keyword>
<reference evidence="2 3" key="1">
    <citation type="submission" date="2014-09" db="EMBL/GenBank/DDBJ databases">
        <authorList>
            <person name="Magalhaes I.L.F."/>
            <person name="Oliveira U."/>
            <person name="Santos F.R."/>
            <person name="Vidigal T.H.D.A."/>
            <person name="Brescovit A.D."/>
            <person name="Santos A.J."/>
        </authorList>
    </citation>
    <scope>NUCLEOTIDE SEQUENCE [LARGE SCALE GENOMIC DNA]</scope>
</reference>
<feature type="compositionally biased region" description="Acidic residues" evidence="1">
    <location>
        <begin position="117"/>
        <end position="143"/>
    </location>
</feature>
<feature type="compositionally biased region" description="Low complexity" evidence="1">
    <location>
        <begin position="204"/>
        <end position="221"/>
    </location>
</feature>
<name>A0A0P1BFZ8_9BASI</name>
<feature type="compositionally biased region" description="Low complexity" evidence="1">
    <location>
        <begin position="158"/>
        <end position="179"/>
    </location>
</feature>
<dbReference type="EMBL" id="CCYA01000243">
    <property type="protein sequence ID" value="CEH14600.1"/>
    <property type="molecule type" value="Genomic_DNA"/>
</dbReference>
<feature type="compositionally biased region" description="Low complexity" evidence="1">
    <location>
        <begin position="1"/>
        <end position="13"/>
    </location>
</feature>